<dbReference type="PANTHER" id="PTHR47429:SF2">
    <property type="entry name" value="PROTEIN TWIN LOV 1"/>
    <property type="match status" value="1"/>
</dbReference>
<dbReference type="PANTHER" id="PTHR47429">
    <property type="entry name" value="PROTEIN TWIN LOV 1"/>
    <property type="match status" value="1"/>
</dbReference>
<accession>V5E268</accession>
<comment type="caution">
    <text evidence="4">The sequence shown here is derived from an EMBL/GenBank/DDBJ whole genome shotgun (WGS) entry which is preliminary data.</text>
</comment>
<dbReference type="RefSeq" id="WP_023493384.1">
    <property type="nucleotide sequence ID" value="NZ_AYLO01000014.1"/>
</dbReference>
<keyword evidence="3" id="KW-0157">Chromophore</keyword>
<evidence type="ECO:0000313" key="5">
    <source>
        <dbReference type="Proteomes" id="UP000017842"/>
    </source>
</evidence>
<organism evidence="4 5">
    <name type="scientific">Methyloglobulus morosus KoM1</name>
    <dbReference type="NCBI Taxonomy" id="1116472"/>
    <lineage>
        <taxon>Bacteria</taxon>
        <taxon>Pseudomonadati</taxon>
        <taxon>Pseudomonadota</taxon>
        <taxon>Gammaproteobacteria</taxon>
        <taxon>Methylococcales</taxon>
        <taxon>Methylococcaceae</taxon>
        <taxon>Methyloglobulus</taxon>
    </lineage>
</organism>
<evidence type="ECO:0000313" key="4">
    <source>
        <dbReference type="EMBL" id="ESS73646.1"/>
    </source>
</evidence>
<dbReference type="Proteomes" id="UP000017842">
    <property type="component" value="Unassembled WGS sequence"/>
</dbReference>
<protein>
    <submittedName>
        <fullName evidence="4">PAS domain-containing protein</fullName>
    </submittedName>
</protein>
<sequence>MVSHWQTQQDIIGHNCRFLQGVDLEQEARYQVTEAIKDRKPIEVTLRNYRKDGELFLIV</sequence>
<keyword evidence="5" id="KW-1185">Reference proteome</keyword>
<dbReference type="AlphaFoldDB" id="V5E268"/>
<evidence type="ECO:0000256" key="3">
    <source>
        <dbReference type="ARBA" id="ARBA00022991"/>
    </source>
</evidence>
<dbReference type="STRING" id="1116472.MGMO_14c00020"/>
<keyword evidence="2" id="KW-0288">FMN</keyword>
<proteinExistence type="predicted"/>
<gene>
    <name evidence="4" type="ORF">MGMO_14c00020</name>
</gene>
<name>V5E268_9GAMM</name>
<keyword evidence="1" id="KW-0285">Flavoprotein</keyword>
<dbReference type="SUPFAM" id="SSF55785">
    <property type="entry name" value="PYP-like sensor domain (PAS domain)"/>
    <property type="match status" value="1"/>
</dbReference>
<dbReference type="Gene3D" id="3.30.450.20">
    <property type="entry name" value="PAS domain"/>
    <property type="match status" value="1"/>
</dbReference>
<reference evidence="4 5" key="1">
    <citation type="journal article" date="2013" name="Genome Announc.">
        <title>Draft Genome Sequence of the Methanotrophic Gammaproteobacterium Methyloglobulus morosus DSM 22980 Strain KoM1.</title>
        <authorList>
            <person name="Poehlein A."/>
            <person name="Deutzmann J.S."/>
            <person name="Daniel R."/>
            <person name="Simeonova D.D."/>
        </authorList>
    </citation>
    <scope>NUCLEOTIDE SEQUENCE [LARGE SCALE GENOMIC DNA]</scope>
    <source>
        <strain evidence="4 5">KoM1</strain>
    </source>
</reference>
<dbReference type="EMBL" id="AYLO01000014">
    <property type="protein sequence ID" value="ESS73646.1"/>
    <property type="molecule type" value="Genomic_DNA"/>
</dbReference>
<evidence type="ECO:0000256" key="1">
    <source>
        <dbReference type="ARBA" id="ARBA00022630"/>
    </source>
</evidence>
<dbReference type="InterPro" id="IPR035965">
    <property type="entry name" value="PAS-like_dom_sf"/>
</dbReference>
<dbReference type="eggNOG" id="COG4977">
    <property type="taxonomic scope" value="Bacteria"/>
</dbReference>
<evidence type="ECO:0000256" key="2">
    <source>
        <dbReference type="ARBA" id="ARBA00022643"/>
    </source>
</evidence>